<feature type="non-terminal residue" evidence="1">
    <location>
        <position position="1"/>
    </location>
</feature>
<protein>
    <submittedName>
        <fullName evidence="1">Phage-like protein</fullName>
    </submittedName>
</protein>
<reference evidence="1" key="1">
    <citation type="journal article" date="2013" name="Environ. Microbiol.">
        <title>Microbiota from the distal guts of lean and obese adolescents exhibit partial functional redundancy besides clear differences in community structure.</title>
        <authorList>
            <person name="Ferrer M."/>
            <person name="Ruiz A."/>
            <person name="Lanza F."/>
            <person name="Haange S.B."/>
            <person name="Oberbach A."/>
            <person name="Till H."/>
            <person name="Bargiela R."/>
            <person name="Campoy C."/>
            <person name="Segura M.T."/>
            <person name="Richter M."/>
            <person name="von Bergen M."/>
            <person name="Seifert J."/>
            <person name="Suarez A."/>
        </authorList>
    </citation>
    <scope>NUCLEOTIDE SEQUENCE</scope>
</reference>
<dbReference type="EMBL" id="AJWZ01009358">
    <property type="protein sequence ID" value="EKC51537.1"/>
    <property type="molecule type" value="Genomic_DNA"/>
</dbReference>
<comment type="caution">
    <text evidence="1">The sequence shown here is derived from an EMBL/GenBank/DDBJ whole genome shotgun (WGS) entry which is preliminary data.</text>
</comment>
<accession>K1RSL6</accession>
<dbReference type="AlphaFoldDB" id="K1RSL6"/>
<sequence length="64" mass="7391">DTILDETGKIISFVYNKNAKSGMMLKQNWVKGAHYWESGLRILDKMLPGLIEAKLQQWINSYFG</sequence>
<proteinExistence type="predicted"/>
<name>K1RSL6_9ZZZZ</name>
<gene>
    <name evidence="1" type="ORF">OBE_13557</name>
</gene>
<organism evidence="1">
    <name type="scientific">human gut metagenome</name>
    <dbReference type="NCBI Taxonomy" id="408170"/>
    <lineage>
        <taxon>unclassified sequences</taxon>
        <taxon>metagenomes</taxon>
        <taxon>organismal metagenomes</taxon>
    </lineage>
</organism>
<evidence type="ECO:0000313" key="1">
    <source>
        <dbReference type="EMBL" id="EKC51537.1"/>
    </source>
</evidence>